<proteinExistence type="predicted"/>
<name>A0ABS3AWM0_9BACT</name>
<reference evidence="1 2" key="1">
    <citation type="submission" date="2021-02" db="EMBL/GenBank/DDBJ databases">
        <title>Activity-based single-cell genomes from oceanic crustal fluid captures similar information to metagenomic and metatranscriptomic surveys with orders of magnitude less sampling.</title>
        <authorList>
            <person name="D'Angelo T.S."/>
            <person name="Orcutt B.N."/>
        </authorList>
    </citation>
    <scope>NUCLEOTIDE SEQUENCE [LARGE SCALE GENOMIC DNA]</scope>
    <source>
        <strain evidence="1">AH-315-G02</strain>
    </source>
</reference>
<evidence type="ECO:0000313" key="2">
    <source>
        <dbReference type="Proteomes" id="UP000717534"/>
    </source>
</evidence>
<evidence type="ECO:0000313" key="1">
    <source>
        <dbReference type="EMBL" id="MBN4068282.1"/>
    </source>
</evidence>
<comment type="caution">
    <text evidence="1">The sequence shown here is derived from an EMBL/GenBank/DDBJ whole genome shotgun (WGS) entry which is preliminary data.</text>
</comment>
<dbReference type="Proteomes" id="UP000717534">
    <property type="component" value="Unassembled WGS sequence"/>
</dbReference>
<accession>A0ABS3AWM0</accession>
<organism evidence="1 2">
    <name type="scientific">Desulfotalea psychrophila</name>
    <dbReference type="NCBI Taxonomy" id="84980"/>
    <lineage>
        <taxon>Bacteria</taxon>
        <taxon>Pseudomonadati</taxon>
        <taxon>Thermodesulfobacteriota</taxon>
        <taxon>Desulfobulbia</taxon>
        <taxon>Desulfobulbales</taxon>
        <taxon>Desulfocapsaceae</taxon>
        <taxon>Desulfotalea</taxon>
    </lineage>
</organism>
<dbReference type="EMBL" id="JAFITO010000009">
    <property type="protein sequence ID" value="MBN4068282.1"/>
    <property type="molecule type" value="Genomic_DNA"/>
</dbReference>
<gene>
    <name evidence="1" type="ORF">JYU06_02000</name>
</gene>
<keyword evidence="2" id="KW-1185">Reference proteome</keyword>
<protein>
    <submittedName>
        <fullName evidence="1">Uncharacterized protein</fullName>
    </submittedName>
</protein>
<sequence>MDQSKCTLYSGGLKGAEETFGEAAEQYGIKEIIFTFEGHRLSRNKNSVILSKEELERGDISMELASRMLNRTYYETEKIRKVLQTIFHMVNNGHQVFVIGSIMDDNSVKGGTGWAVELAKLFNRPLHVFDQPKKQWFTWKDNGWKEDAPLIEYDTFVGSGTRYLNDAGREAIERLFTDSSAAAKVKKA</sequence>